<name>B2VIZ1_ERWT9</name>
<dbReference type="InterPro" id="IPR036873">
    <property type="entry name" value="Rhodanese-like_dom_sf"/>
</dbReference>
<accession>B2VIZ1</accession>
<dbReference type="Pfam" id="PF00581">
    <property type="entry name" value="Rhodanese"/>
    <property type="match status" value="1"/>
</dbReference>
<protein>
    <submittedName>
        <fullName evidence="3">Probable rhodanese-related sulfurtransferase</fullName>
    </submittedName>
</protein>
<feature type="compositionally biased region" description="Polar residues" evidence="1">
    <location>
        <begin position="152"/>
        <end position="162"/>
    </location>
</feature>
<dbReference type="PROSITE" id="PS50206">
    <property type="entry name" value="RHODANESE_3"/>
    <property type="match status" value="1"/>
</dbReference>
<dbReference type="SMART" id="SM00450">
    <property type="entry name" value="RHOD"/>
    <property type="match status" value="1"/>
</dbReference>
<dbReference type="KEGG" id="eta:ETA_11640"/>
<evidence type="ECO:0000259" key="2">
    <source>
        <dbReference type="PROSITE" id="PS50206"/>
    </source>
</evidence>
<dbReference type="STRING" id="465817.ETA_11640"/>
<reference evidence="3 4" key="1">
    <citation type="journal article" date="2008" name="Environ. Microbiol.">
        <title>The genome of Erwinia tasmaniensis strain Et1/99, a non-pathogenic bacterium in the genus Erwinia.</title>
        <authorList>
            <person name="Kube M."/>
            <person name="Migdoll A.M."/>
            <person name="Mueller I."/>
            <person name="Kuhl H."/>
            <person name="Beck A."/>
            <person name="Reinhardt R."/>
            <person name="Geider K."/>
        </authorList>
    </citation>
    <scope>NUCLEOTIDE SEQUENCE [LARGE SCALE GENOMIC DNA]</scope>
    <source>
        <strain evidence="4">DSM 17950 / CFBP 7177 / CIP 109463 / NCPPB 4357 / Et1/99</strain>
    </source>
</reference>
<dbReference type="InterPro" id="IPR050229">
    <property type="entry name" value="GlpE_sulfurtransferase"/>
</dbReference>
<dbReference type="HOGENOM" id="CLU_089574_4_1_6"/>
<evidence type="ECO:0000313" key="3">
    <source>
        <dbReference type="EMBL" id="CAO96210.1"/>
    </source>
</evidence>
<dbReference type="InterPro" id="IPR001763">
    <property type="entry name" value="Rhodanese-like_dom"/>
</dbReference>
<sequence length="162" mass="17788">MIARHDVNQEFPMSHFSAVLQFPPPSPRQSEAWLAEKLAYYADAWDVAQDLANGVAEIVVIDTRSPQHYHAGHICAAISFPHRTMNADSLAALDRDKVYVTYCDGIGCNGSTRGAWKLAAAGFKVKELIGGLDFWRRDRHPVTTGDEPGSWPETTTGPDCGC</sequence>
<dbReference type="EMBL" id="CU468135">
    <property type="protein sequence ID" value="CAO96210.1"/>
    <property type="molecule type" value="Genomic_DNA"/>
</dbReference>
<organism evidence="3 4">
    <name type="scientific">Erwinia tasmaniensis (strain DSM 17950 / CFBP 7177 / CIP 109463 / NCPPB 4357 / Et1/99)</name>
    <dbReference type="NCBI Taxonomy" id="465817"/>
    <lineage>
        <taxon>Bacteria</taxon>
        <taxon>Pseudomonadati</taxon>
        <taxon>Pseudomonadota</taxon>
        <taxon>Gammaproteobacteria</taxon>
        <taxon>Enterobacterales</taxon>
        <taxon>Erwiniaceae</taxon>
        <taxon>Erwinia</taxon>
    </lineage>
</organism>
<dbReference type="SUPFAM" id="SSF52821">
    <property type="entry name" value="Rhodanese/Cell cycle control phosphatase"/>
    <property type="match status" value="1"/>
</dbReference>
<dbReference type="Proteomes" id="UP000001726">
    <property type="component" value="Chromosome"/>
</dbReference>
<evidence type="ECO:0000313" key="4">
    <source>
        <dbReference type="Proteomes" id="UP000001726"/>
    </source>
</evidence>
<feature type="domain" description="Rhodanese" evidence="2">
    <location>
        <begin position="54"/>
        <end position="144"/>
    </location>
</feature>
<proteinExistence type="predicted"/>
<dbReference type="AlphaFoldDB" id="B2VIZ1"/>
<keyword evidence="4" id="KW-1185">Reference proteome</keyword>
<gene>
    <name evidence="3" type="ordered locus">ETA_11640</name>
</gene>
<dbReference type="Gene3D" id="3.40.250.10">
    <property type="entry name" value="Rhodanese-like domain"/>
    <property type="match status" value="1"/>
</dbReference>
<feature type="region of interest" description="Disordered" evidence="1">
    <location>
        <begin position="141"/>
        <end position="162"/>
    </location>
</feature>
<evidence type="ECO:0000256" key="1">
    <source>
        <dbReference type="SAM" id="MobiDB-lite"/>
    </source>
</evidence>
<dbReference type="PANTHER" id="PTHR43031:SF1">
    <property type="entry name" value="PYRIDINE NUCLEOTIDE-DISULPHIDE OXIDOREDUCTASE"/>
    <property type="match status" value="1"/>
</dbReference>
<dbReference type="PANTHER" id="PTHR43031">
    <property type="entry name" value="FAD-DEPENDENT OXIDOREDUCTASE"/>
    <property type="match status" value="1"/>
</dbReference>
<dbReference type="eggNOG" id="COG0607">
    <property type="taxonomic scope" value="Bacteria"/>
</dbReference>